<evidence type="ECO:0000313" key="2">
    <source>
        <dbReference type="EMBL" id="SIQ26262.1"/>
    </source>
</evidence>
<dbReference type="AlphaFoldDB" id="A0A9X8R3S9"/>
<dbReference type="OrthoDB" id="4426935at2"/>
<protein>
    <submittedName>
        <fullName evidence="2">Uncharacterized protein</fullName>
    </submittedName>
</protein>
<keyword evidence="1" id="KW-0812">Transmembrane</keyword>
<keyword evidence="1" id="KW-1133">Transmembrane helix</keyword>
<dbReference type="RefSeq" id="WP_063938431.1">
    <property type="nucleotide sequence ID" value="NZ_FTMH01000009.1"/>
</dbReference>
<keyword evidence="3" id="KW-1185">Reference proteome</keyword>
<sequence length="206" mass="21465">MPDARELTRMLKDFQELIPAVVGAIVALATAIGLLVPSLEGGSSNIGGADNGGTTNSQGGYSKPGAAGVKYLTDNPTSFHDRKIKSGMGVTVNGKEYEKSILSTDGEGGGRVTFKKYHVADTARTLNLKAAWVDTIPNSGGTGKVTVERDGQLLGTFTVPAGQVVERTLDVRGGGRVTVYLTAHDPKDDQKRVPSSGLAVLTPVVK</sequence>
<proteinExistence type="predicted"/>
<feature type="transmembrane region" description="Helical" evidence="1">
    <location>
        <begin position="17"/>
        <end position="36"/>
    </location>
</feature>
<reference evidence="2 3" key="1">
    <citation type="submission" date="2017-01" db="EMBL/GenBank/DDBJ databases">
        <authorList>
            <person name="Varghese N."/>
            <person name="Submissions S."/>
        </authorList>
    </citation>
    <scope>NUCLEOTIDE SEQUENCE [LARGE SCALE GENOMIC DNA]</scope>
    <source>
        <strain evidence="2 3">DSM 44280</strain>
    </source>
</reference>
<evidence type="ECO:0000313" key="3">
    <source>
        <dbReference type="Proteomes" id="UP000185547"/>
    </source>
</evidence>
<accession>A0A9X8R3S9</accession>
<comment type="caution">
    <text evidence="2">The sequence shown here is derived from an EMBL/GenBank/DDBJ whole genome shotgun (WGS) entry which is preliminary data.</text>
</comment>
<dbReference type="EMBL" id="FTMH01000009">
    <property type="protein sequence ID" value="SIQ26262.1"/>
    <property type="molecule type" value="Genomic_DNA"/>
</dbReference>
<keyword evidence="1" id="KW-0472">Membrane</keyword>
<name>A0A9X8R3S9_9CORY</name>
<dbReference type="Proteomes" id="UP000185547">
    <property type="component" value="Unassembled WGS sequence"/>
</dbReference>
<evidence type="ECO:0000256" key="1">
    <source>
        <dbReference type="SAM" id="Phobius"/>
    </source>
</evidence>
<gene>
    <name evidence="2" type="ORF">SAMN05421802_10996</name>
</gene>
<organism evidence="2 3">
    <name type="scientific">Corynebacterium afermentans</name>
    <dbReference type="NCBI Taxonomy" id="38286"/>
    <lineage>
        <taxon>Bacteria</taxon>
        <taxon>Bacillati</taxon>
        <taxon>Actinomycetota</taxon>
        <taxon>Actinomycetes</taxon>
        <taxon>Mycobacteriales</taxon>
        <taxon>Corynebacteriaceae</taxon>
        <taxon>Corynebacterium</taxon>
    </lineage>
</organism>